<evidence type="ECO:0000313" key="1">
    <source>
        <dbReference type="EMBL" id="KAI4467171.1"/>
    </source>
</evidence>
<dbReference type="EMBL" id="CM043016">
    <property type="protein sequence ID" value="KAI4467171.1"/>
    <property type="molecule type" value="Genomic_DNA"/>
</dbReference>
<evidence type="ECO:0000313" key="2">
    <source>
        <dbReference type="Proteomes" id="UP001056778"/>
    </source>
</evidence>
<accession>A0ACB9TK42</accession>
<organism evidence="1 2">
    <name type="scientific">Holotrichia oblita</name>
    <name type="common">Chafer beetle</name>
    <dbReference type="NCBI Taxonomy" id="644536"/>
    <lineage>
        <taxon>Eukaryota</taxon>
        <taxon>Metazoa</taxon>
        <taxon>Ecdysozoa</taxon>
        <taxon>Arthropoda</taxon>
        <taxon>Hexapoda</taxon>
        <taxon>Insecta</taxon>
        <taxon>Pterygota</taxon>
        <taxon>Neoptera</taxon>
        <taxon>Endopterygota</taxon>
        <taxon>Coleoptera</taxon>
        <taxon>Polyphaga</taxon>
        <taxon>Scarabaeiformia</taxon>
        <taxon>Scarabaeidae</taxon>
        <taxon>Melolonthinae</taxon>
        <taxon>Holotrichia</taxon>
    </lineage>
</organism>
<keyword evidence="2" id="KW-1185">Reference proteome</keyword>
<dbReference type="Proteomes" id="UP001056778">
    <property type="component" value="Chromosome 2"/>
</dbReference>
<protein>
    <submittedName>
        <fullName evidence="1">Uncharacterized protein</fullName>
    </submittedName>
</protein>
<gene>
    <name evidence="1" type="ORF">MML48_2g00012066</name>
</gene>
<sequence length="610" mass="69380">MPEISPAMDVNKPALIMKCDNKTTTIHKDVVIIGNGPSGIALSYMLAGNIPYVTSNDHPDEMLSARLALSVGQSLINEDLEFLSSGLEGRSTNPVSLLLDSLTHPCADIGLEIEPLIEWRKKGTEIDHIVFGKGPPGGSWHTMDPHILTLSLGTWMSLPGYKYTTRDTTDKRAFAHNVARYYEQYVKETGLTKYFANGTIVTNITELEDSRESAEKQQHECFAKIDEQMEVEEISKPLDLKQAGCPITNALNFLLSRGQRRLKIDRCCKRKLAEAECKVKEEKEKNELGGSSFNGGDVSLDSSRLFKKVPEDVLPLTSSDCDPTTSKAQQVAEKPKASANTKPRWLIEVLDIKTKTVTSYTCNSLVLANGASDLPNRLMICNEKKDPNWLLHDVRSLEIELDLYLQQNTGEPDPVLIVGAGLSAADAIIATRGKNVPVLHMFRNKYRDLNKQLPENMYPEYHKFNELRKYCIQNKLPHRALRKYELEEIINDHLFRQTFISEFNFDDDVIQKPRQRKQGIHNKRKDLDELPQLIEPDEDVKVVRARGSWGEMVVNYTFYRDTAEHDLYSYLYKISDYVIDKINKGFKKHKSIRIQLVTVIQFEIYGRIML</sequence>
<comment type="caution">
    <text evidence="1">The sequence shown here is derived from an EMBL/GenBank/DDBJ whole genome shotgun (WGS) entry which is preliminary data.</text>
</comment>
<name>A0ACB9TK42_HOLOL</name>
<reference evidence="1" key="1">
    <citation type="submission" date="2022-04" db="EMBL/GenBank/DDBJ databases">
        <title>Chromosome-scale genome assembly of Holotrichia oblita Faldermann.</title>
        <authorList>
            <person name="Rongchong L."/>
        </authorList>
    </citation>
    <scope>NUCLEOTIDE SEQUENCE</scope>
    <source>
        <strain evidence="1">81SQS9</strain>
    </source>
</reference>
<proteinExistence type="predicted"/>